<evidence type="ECO:0000256" key="1">
    <source>
        <dbReference type="SAM" id="MobiDB-lite"/>
    </source>
</evidence>
<dbReference type="InterPro" id="IPR010982">
    <property type="entry name" value="Lambda_DNA-bd_dom_sf"/>
</dbReference>
<dbReference type="SUPFAM" id="SSF47413">
    <property type="entry name" value="lambda repressor-like DNA-binding domains"/>
    <property type="match status" value="1"/>
</dbReference>
<organism evidence="2 3">
    <name type="scientific">Labrys wisconsinensis</name>
    <dbReference type="NCBI Taxonomy" id="425677"/>
    <lineage>
        <taxon>Bacteria</taxon>
        <taxon>Pseudomonadati</taxon>
        <taxon>Pseudomonadota</taxon>
        <taxon>Alphaproteobacteria</taxon>
        <taxon>Hyphomicrobiales</taxon>
        <taxon>Xanthobacteraceae</taxon>
        <taxon>Labrys</taxon>
    </lineage>
</organism>
<gene>
    <name evidence="2" type="ORF">QO011_001290</name>
</gene>
<name>A0ABU0J208_9HYPH</name>
<reference evidence="2 3" key="1">
    <citation type="submission" date="2023-07" db="EMBL/GenBank/DDBJ databases">
        <title>Genomic Encyclopedia of Type Strains, Phase IV (KMG-IV): sequencing the most valuable type-strain genomes for metagenomic binning, comparative biology and taxonomic classification.</title>
        <authorList>
            <person name="Goeker M."/>
        </authorList>
    </citation>
    <scope>NUCLEOTIDE SEQUENCE [LARGE SCALE GENOMIC DNA]</scope>
    <source>
        <strain evidence="2 3">DSM 19619</strain>
    </source>
</reference>
<feature type="region of interest" description="Disordered" evidence="1">
    <location>
        <begin position="66"/>
        <end position="90"/>
    </location>
</feature>
<dbReference type="RefSeq" id="WP_307269314.1">
    <property type="nucleotide sequence ID" value="NZ_JAUSVX010000002.1"/>
</dbReference>
<keyword evidence="3" id="KW-1185">Reference proteome</keyword>
<comment type="caution">
    <text evidence="2">The sequence shown here is derived from an EMBL/GenBank/DDBJ whole genome shotgun (WGS) entry which is preliminary data.</text>
</comment>
<accession>A0ABU0J208</accession>
<evidence type="ECO:0000313" key="3">
    <source>
        <dbReference type="Proteomes" id="UP001242480"/>
    </source>
</evidence>
<proteinExistence type="predicted"/>
<protein>
    <submittedName>
        <fullName evidence="2">Transcriptional regulator with XRE-family HTH domain</fullName>
    </submittedName>
</protein>
<evidence type="ECO:0000313" key="2">
    <source>
        <dbReference type="EMBL" id="MDQ0468290.1"/>
    </source>
</evidence>
<dbReference type="EMBL" id="JAUSVX010000002">
    <property type="protein sequence ID" value="MDQ0468290.1"/>
    <property type="molecule type" value="Genomic_DNA"/>
</dbReference>
<dbReference type="Proteomes" id="UP001242480">
    <property type="component" value="Unassembled WGS sequence"/>
</dbReference>
<dbReference type="CDD" id="cd00093">
    <property type="entry name" value="HTH_XRE"/>
    <property type="match status" value="1"/>
</dbReference>
<sequence>MLTGEQVRAARALLGWSEDRLAEAASLSPDTVRLFENGQPAHYQATSDRLRRALEAAGAEFFPDNGSVSVQFGSKAREGAAPDGSNAEDD</sequence>
<dbReference type="InterPro" id="IPR001387">
    <property type="entry name" value="Cro/C1-type_HTH"/>
</dbReference>
<dbReference type="Gene3D" id="1.10.260.40">
    <property type="entry name" value="lambda repressor-like DNA-binding domains"/>
    <property type="match status" value="1"/>
</dbReference>